<dbReference type="GO" id="GO:0020037">
    <property type="term" value="F:heme binding"/>
    <property type="evidence" value="ECO:0007669"/>
    <property type="project" value="InterPro"/>
</dbReference>
<evidence type="ECO:0000313" key="2">
    <source>
        <dbReference type="Proteomes" id="UP000708208"/>
    </source>
</evidence>
<dbReference type="GO" id="GO:0005506">
    <property type="term" value="F:iron ion binding"/>
    <property type="evidence" value="ECO:0007669"/>
    <property type="project" value="InterPro"/>
</dbReference>
<proteinExistence type="predicted"/>
<dbReference type="Pfam" id="PF00067">
    <property type="entry name" value="p450"/>
    <property type="match status" value="1"/>
</dbReference>
<dbReference type="AlphaFoldDB" id="A0A8J2LAQ0"/>
<name>A0A8J2LAQ0_9HEXA</name>
<evidence type="ECO:0000313" key="1">
    <source>
        <dbReference type="EMBL" id="CAG7831947.1"/>
    </source>
</evidence>
<dbReference type="OrthoDB" id="2789670at2759"/>
<dbReference type="GO" id="GO:0004497">
    <property type="term" value="F:monooxygenase activity"/>
    <property type="evidence" value="ECO:0007669"/>
    <property type="project" value="InterPro"/>
</dbReference>
<dbReference type="InterPro" id="IPR001128">
    <property type="entry name" value="Cyt_P450"/>
</dbReference>
<gene>
    <name evidence="1" type="ORF">AFUS01_LOCUS41665</name>
</gene>
<keyword evidence="2" id="KW-1185">Reference proteome</keyword>
<dbReference type="GO" id="GO:0016705">
    <property type="term" value="F:oxidoreductase activity, acting on paired donors, with incorporation or reduction of molecular oxygen"/>
    <property type="evidence" value="ECO:0007669"/>
    <property type="project" value="InterPro"/>
</dbReference>
<protein>
    <submittedName>
        <fullName evidence="1">Uncharacterized protein</fullName>
    </submittedName>
</protein>
<sequence>MEDHFKTRVPQSPRDLADALMDEVEATNDTNSVFHFSRSPIRPIVFDMLGAAIETTGAMLEWTILYLSHFP</sequence>
<organism evidence="1 2">
    <name type="scientific">Allacma fusca</name>
    <dbReference type="NCBI Taxonomy" id="39272"/>
    <lineage>
        <taxon>Eukaryota</taxon>
        <taxon>Metazoa</taxon>
        <taxon>Ecdysozoa</taxon>
        <taxon>Arthropoda</taxon>
        <taxon>Hexapoda</taxon>
        <taxon>Collembola</taxon>
        <taxon>Symphypleona</taxon>
        <taxon>Sminthuridae</taxon>
        <taxon>Allacma</taxon>
    </lineage>
</organism>
<accession>A0A8J2LAQ0</accession>
<comment type="caution">
    <text evidence="1">The sequence shown here is derived from an EMBL/GenBank/DDBJ whole genome shotgun (WGS) entry which is preliminary data.</text>
</comment>
<feature type="non-terminal residue" evidence="1">
    <location>
        <position position="1"/>
    </location>
</feature>
<dbReference type="Proteomes" id="UP000708208">
    <property type="component" value="Unassembled WGS sequence"/>
</dbReference>
<dbReference type="EMBL" id="CAJVCH010562822">
    <property type="protein sequence ID" value="CAG7831947.1"/>
    <property type="molecule type" value="Genomic_DNA"/>
</dbReference>
<reference evidence="1" key="1">
    <citation type="submission" date="2021-06" db="EMBL/GenBank/DDBJ databases">
        <authorList>
            <person name="Hodson N. C."/>
            <person name="Mongue J. A."/>
            <person name="Jaron S. K."/>
        </authorList>
    </citation>
    <scope>NUCLEOTIDE SEQUENCE</scope>
</reference>